<dbReference type="Proteomes" id="UP000318704">
    <property type="component" value="Chromosome"/>
</dbReference>
<organism evidence="2 3">
    <name type="scientific">Gimesia aquarii</name>
    <dbReference type="NCBI Taxonomy" id="2527964"/>
    <lineage>
        <taxon>Bacteria</taxon>
        <taxon>Pseudomonadati</taxon>
        <taxon>Planctomycetota</taxon>
        <taxon>Planctomycetia</taxon>
        <taxon>Planctomycetales</taxon>
        <taxon>Planctomycetaceae</taxon>
        <taxon>Gimesia</taxon>
    </lineage>
</organism>
<evidence type="ECO:0000313" key="3">
    <source>
        <dbReference type="Proteomes" id="UP000318704"/>
    </source>
</evidence>
<evidence type="ECO:0000313" key="2">
    <source>
        <dbReference type="EMBL" id="QDT95471.1"/>
    </source>
</evidence>
<dbReference type="Gene3D" id="3.30.10.20">
    <property type="match status" value="1"/>
</dbReference>
<proteinExistence type="predicted"/>
<dbReference type="RefSeq" id="WP_144981971.1">
    <property type="nucleotide sequence ID" value="NZ_CP037920.1"/>
</dbReference>
<accession>A0A517VR24</accession>
<sequence length="372" mass="42257">MKSKLVLHQSALIFTCCTTLILLLMNNELLAQRKQRPNPANAVLKIEPLPPELEQILKQWETESKKIQKLQGNHVRLWYDDVFQLEKRSEGKFYYEHPDKGAIEITGMEIKKGQVSDKRNAQGKPFQLKPGEDERWVCDGKRIFSIDEEKKTYEVFPIPLNRRGANIMEGPLPFLFGMPAATAKKRYFLKLLVNTPQQIIIAVKPRRPADAANYSEAKVLLNPKTYIPGAVQLIHPGGNQSTVYRFKDVVANKNRGFIDGILGRDKDPFRPDLDDYQLQGKVIAAAENKNVQKPVQQMAAFKVPSMIGRDYKSAQKMLKQMGFDSKVHAGQPANEAKKIYHVYEQLPKPGSPAQKGDLIHLRLYTDPKSANK</sequence>
<dbReference type="CDD" id="cd06577">
    <property type="entry name" value="PASTA_pknB"/>
    <property type="match status" value="1"/>
</dbReference>
<dbReference type="KEGG" id="gaw:V144x_09140"/>
<gene>
    <name evidence="2" type="ORF">V144x_09140</name>
</gene>
<dbReference type="PROSITE" id="PS51178">
    <property type="entry name" value="PASTA"/>
    <property type="match status" value="1"/>
</dbReference>
<dbReference type="EMBL" id="CP037920">
    <property type="protein sequence ID" value="QDT95471.1"/>
    <property type="molecule type" value="Genomic_DNA"/>
</dbReference>
<feature type="domain" description="PASTA" evidence="1">
    <location>
        <begin position="297"/>
        <end position="365"/>
    </location>
</feature>
<name>A0A517VR24_9PLAN</name>
<dbReference type="InterPro" id="IPR005543">
    <property type="entry name" value="PASTA_dom"/>
</dbReference>
<dbReference type="AlphaFoldDB" id="A0A517VR24"/>
<reference evidence="2 3" key="1">
    <citation type="submission" date="2019-03" db="EMBL/GenBank/DDBJ databases">
        <title>Deep-cultivation of Planctomycetes and their phenomic and genomic characterization uncovers novel biology.</title>
        <authorList>
            <person name="Wiegand S."/>
            <person name="Jogler M."/>
            <person name="Boedeker C."/>
            <person name="Pinto D."/>
            <person name="Vollmers J."/>
            <person name="Rivas-Marin E."/>
            <person name="Kohn T."/>
            <person name="Peeters S.H."/>
            <person name="Heuer A."/>
            <person name="Rast P."/>
            <person name="Oberbeckmann S."/>
            <person name="Bunk B."/>
            <person name="Jeske O."/>
            <person name="Meyerdierks A."/>
            <person name="Storesund J.E."/>
            <person name="Kallscheuer N."/>
            <person name="Luecker S."/>
            <person name="Lage O.M."/>
            <person name="Pohl T."/>
            <person name="Merkel B.J."/>
            <person name="Hornburger P."/>
            <person name="Mueller R.-W."/>
            <person name="Bruemmer F."/>
            <person name="Labrenz M."/>
            <person name="Spormann A.M."/>
            <person name="Op den Camp H."/>
            <person name="Overmann J."/>
            <person name="Amann R."/>
            <person name="Jetten M.S.M."/>
            <person name="Mascher T."/>
            <person name="Medema M.H."/>
            <person name="Devos D.P."/>
            <person name="Kaster A.-K."/>
            <person name="Ovreas L."/>
            <person name="Rohde M."/>
            <person name="Galperin M.Y."/>
            <person name="Jogler C."/>
        </authorList>
    </citation>
    <scope>NUCLEOTIDE SEQUENCE [LARGE SCALE GENOMIC DNA]</scope>
    <source>
        <strain evidence="2 3">V144</strain>
    </source>
</reference>
<dbReference type="Gene3D" id="2.50.20.10">
    <property type="entry name" value="Lipoprotein localisation LolA/LolB/LppX"/>
    <property type="match status" value="1"/>
</dbReference>
<evidence type="ECO:0000259" key="1">
    <source>
        <dbReference type="PROSITE" id="PS51178"/>
    </source>
</evidence>
<protein>
    <submittedName>
        <fullName evidence="2">PASTA domain protein</fullName>
    </submittedName>
</protein>
<dbReference type="Pfam" id="PF03793">
    <property type="entry name" value="PASTA"/>
    <property type="match status" value="1"/>
</dbReference>